<dbReference type="EMBL" id="JARJCW010000033">
    <property type="protein sequence ID" value="KAJ7208645.1"/>
    <property type="molecule type" value="Genomic_DNA"/>
</dbReference>
<evidence type="ECO:0000313" key="4">
    <source>
        <dbReference type="Proteomes" id="UP001219525"/>
    </source>
</evidence>
<sequence length="248" mass="26996">MRLFSAFTTLAVLLAAVTAQDDVISEPCPGTMRRLAAFKDKGCECQTKTFIATDGGTMCADMAPDNSIATCVNIGTSKSKCDYKCKDGYKRADKGGCVKDEPPPSKYPSIAPPCPSPMVVSYASPGNPCGCATSIKTATKRDPAAVECSKLIHCLLERMRRVDLIPDAFVHVLQSRPRTVSPRARIPGPNRQSARSSAIKDSSPRWTRRAASPRRRIPPSLRWIAARRRGASVSSRPTRCWGVSARRR</sequence>
<keyword evidence="4" id="KW-1185">Reference proteome</keyword>
<dbReference type="AlphaFoldDB" id="A0AAD6YCA5"/>
<dbReference type="Proteomes" id="UP001219525">
    <property type="component" value="Unassembled WGS sequence"/>
</dbReference>
<evidence type="ECO:0000256" key="2">
    <source>
        <dbReference type="SAM" id="SignalP"/>
    </source>
</evidence>
<accession>A0AAD6YCA5</accession>
<comment type="caution">
    <text evidence="3">The sequence shown here is derived from an EMBL/GenBank/DDBJ whole genome shotgun (WGS) entry which is preliminary data.</text>
</comment>
<proteinExistence type="predicted"/>
<gene>
    <name evidence="3" type="ORF">GGX14DRAFT_454030</name>
</gene>
<evidence type="ECO:0000313" key="3">
    <source>
        <dbReference type="EMBL" id="KAJ7208645.1"/>
    </source>
</evidence>
<name>A0AAD6YCA5_9AGAR</name>
<keyword evidence="2" id="KW-0732">Signal</keyword>
<protein>
    <submittedName>
        <fullName evidence="3">Uncharacterized protein</fullName>
    </submittedName>
</protein>
<feature type="chain" id="PRO_5041974671" evidence="2">
    <location>
        <begin position="20"/>
        <end position="248"/>
    </location>
</feature>
<feature type="compositionally biased region" description="Polar residues" evidence="1">
    <location>
        <begin position="190"/>
        <end position="200"/>
    </location>
</feature>
<reference evidence="3" key="1">
    <citation type="submission" date="2023-03" db="EMBL/GenBank/DDBJ databases">
        <title>Massive genome expansion in bonnet fungi (Mycena s.s.) driven by repeated elements and novel gene families across ecological guilds.</title>
        <authorList>
            <consortium name="Lawrence Berkeley National Laboratory"/>
            <person name="Harder C.B."/>
            <person name="Miyauchi S."/>
            <person name="Viragh M."/>
            <person name="Kuo A."/>
            <person name="Thoen E."/>
            <person name="Andreopoulos B."/>
            <person name="Lu D."/>
            <person name="Skrede I."/>
            <person name="Drula E."/>
            <person name="Henrissat B."/>
            <person name="Morin E."/>
            <person name="Kohler A."/>
            <person name="Barry K."/>
            <person name="LaButti K."/>
            <person name="Morin E."/>
            <person name="Salamov A."/>
            <person name="Lipzen A."/>
            <person name="Mereny Z."/>
            <person name="Hegedus B."/>
            <person name="Baldrian P."/>
            <person name="Stursova M."/>
            <person name="Weitz H."/>
            <person name="Taylor A."/>
            <person name="Grigoriev I.V."/>
            <person name="Nagy L.G."/>
            <person name="Martin F."/>
            <person name="Kauserud H."/>
        </authorList>
    </citation>
    <scope>NUCLEOTIDE SEQUENCE</scope>
    <source>
        <strain evidence="3">9144</strain>
    </source>
</reference>
<evidence type="ECO:0000256" key="1">
    <source>
        <dbReference type="SAM" id="MobiDB-lite"/>
    </source>
</evidence>
<feature type="region of interest" description="Disordered" evidence="1">
    <location>
        <begin position="178"/>
        <end position="218"/>
    </location>
</feature>
<organism evidence="3 4">
    <name type="scientific">Mycena pura</name>
    <dbReference type="NCBI Taxonomy" id="153505"/>
    <lineage>
        <taxon>Eukaryota</taxon>
        <taxon>Fungi</taxon>
        <taxon>Dikarya</taxon>
        <taxon>Basidiomycota</taxon>
        <taxon>Agaricomycotina</taxon>
        <taxon>Agaricomycetes</taxon>
        <taxon>Agaricomycetidae</taxon>
        <taxon>Agaricales</taxon>
        <taxon>Marasmiineae</taxon>
        <taxon>Mycenaceae</taxon>
        <taxon>Mycena</taxon>
    </lineage>
</organism>
<feature type="signal peptide" evidence="2">
    <location>
        <begin position="1"/>
        <end position="19"/>
    </location>
</feature>
<feature type="compositionally biased region" description="Basic residues" evidence="1">
    <location>
        <begin position="206"/>
        <end position="217"/>
    </location>
</feature>